<dbReference type="EMBL" id="JANPWZ010000030">
    <property type="protein sequence ID" value="KAJ3580092.1"/>
    <property type="molecule type" value="Genomic_DNA"/>
</dbReference>
<dbReference type="InterPro" id="IPR051165">
    <property type="entry name" value="Multifunctional_ANK_Repeat"/>
</dbReference>
<reference evidence="4" key="1">
    <citation type="submission" date="2022-07" db="EMBL/GenBank/DDBJ databases">
        <title>Genome Sequence of Xylaria arbuscula.</title>
        <authorList>
            <person name="Buettner E."/>
        </authorList>
    </citation>
    <scope>NUCLEOTIDE SEQUENCE</scope>
    <source>
        <strain evidence="4">VT107</strain>
    </source>
</reference>
<evidence type="ECO:0000313" key="4">
    <source>
        <dbReference type="EMBL" id="KAJ3580092.1"/>
    </source>
</evidence>
<keyword evidence="1" id="KW-0677">Repeat</keyword>
<dbReference type="PROSITE" id="PS50297">
    <property type="entry name" value="ANK_REP_REGION"/>
    <property type="match status" value="7"/>
</dbReference>
<dbReference type="Proteomes" id="UP001148614">
    <property type="component" value="Unassembled WGS sequence"/>
</dbReference>
<comment type="caution">
    <text evidence="4">The sequence shown here is derived from an EMBL/GenBank/DDBJ whole genome shotgun (WGS) entry which is preliminary data.</text>
</comment>
<feature type="repeat" description="ANK" evidence="3">
    <location>
        <begin position="484"/>
        <end position="516"/>
    </location>
</feature>
<sequence length="1214" mass="133845">MVRASQLESKLKKWKFRKNLKKREWVAIDHEIQKRKRDDKDSEVVLCGKRLKKVTVDKETARHRDKAVCAQISLEESALPLKLIDYHVAVCTPQLLNDLFRTTSPKAIESRANVAHIGVTKLSAIIGRLMLESYPQENLQRAQNILAGSSDEITCEYMSMLIYHVSNNIPIPKDGVFKDNGEREWGITLITLERYGLFRLNIDLCSVRGPTVDAFIVNLFDVATERYLRLIGYKSENHSAEIYAAEAAINWVVTSAYCPSACATVLWSNFGYLHDPKEGKRGSWVMELTRRLLKSGADADLLLSFISSDAIMSFPFEFGDDSLDLLCDLFQCLLNFGASKNLERALHIALMGCNKDLTERIIHIGADPAAKLEPLLGSFTMLHKETALTISAAKCTAQTRYTLNLLSVKYPYASLADFITPDAFIAAAGAECHRTLRLFYSISKEITANENGITPLVVAASEGSLSICRLLLELQPTCIQSTTHALSPLHMATFLGHEHIVQFLITSGADVNAVAKIENPKVISWIEEQTSFYFPIRKRIELTPLEAAVGMFNDSDGRLREYSYHPLSCAALLIRGGSELIGGEVYTAAFCGHLELLTAALGAGADPNEMDATGTKSALQGALVRVIPKMKDQRDVVSLLLSKGAKLLGGEVVSAISLKNWEVVQLLLEHGSTLLDKQVSGKTALEQAIQSKDKFAIKKIFELEPSVYSAGALYAAIAGKNDQIIRQLIKNRPSLGSTDPLEITSLAAVAQSGDLDLLRDLLAHRPTCRVGPMPKELHRAYHPFQKYYYQDVGDIYKKTCLHGSPLTLVAQETSAQASEACSELLRSGYCADKLTWAMVAFSNNIAFARTLLDHGQYCHPDEHIINPLHGAIDHNNIEMMDLLIEAGVDVNDGGGCPLFPIQLAVSSGKLDLVKLLVQDGADVNLINTTKEQVRSALQTAVEQGRSDIMEYLIQSGADINCRPSNNGCATALQLAAIKGYLGIAKYLLDLGAQINAPPAYLNGRTALQGAAEHGKLDMLEFLLSNGALTTGHPWRRRFVVAVKMAINQNHFAVADLLKQRAGWSEQDEKLMLRVDIRQDHDGIDEEIEISDEELDDSSDIEDETLSNIHVAINQSREQRDCSSNTGDVGDARVEHDVVFGASSHEEFDFDSFLSLGLGNVDFNIGSNRNEEFVFEEEHGNGFVIGIETVKNLSLAIPIHKALILESNMRQLLVR</sequence>
<dbReference type="SUPFAM" id="SSF48403">
    <property type="entry name" value="Ankyrin repeat"/>
    <property type="match status" value="2"/>
</dbReference>
<accession>A0A9W8NP63</accession>
<dbReference type="Pfam" id="PF12796">
    <property type="entry name" value="Ank_2"/>
    <property type="match status" value="2"/>
</dbReference>
<dbReference type="AlphaFoldDB" id="A0A9W8NP63"/>
<evidence type="ECO:0000256" key="3">
    <source>
        <dbReference type="PROSITE-ProRule" id="PRU00023"/>
    </source>
</evidence>
<protein>
    <submittedName>
        <fullName evidence="4">Uncharacterized protein</fullName>
    </submittedName>
</protein>
<organism evidence="4 5">
    <name type="scientific">Xylaria arbuscula</name>
    <dbReference type="NCBI Taxonomy" id="114810"/>
    <lineage>
        <taxon>Eukaryota</taxon>
        <taxon>Fungi</taxon>
        <taxon>Dikarya</taxon>
        <taxon>Ascomycota</taxon>
        <taxon>Pezizomycotina</taxon>
        <taxon>Sordariomycetes</taxon>
        <taxon>Xylariomycetidae</taxon>
        <taxon>Xylariales</taxon>
        <taxon>Xylariaceae</taxon>
        <taxon>Xylaria</taxon>
    </lineage>
</organism>
<name>A0A9W8NP63_9PEZI</name>
<feature type="repeat" description="ANK" evidence="3">
    <location>
        <begin position="1002"/>
        <end position="1027"/>
    </location>
</feature>
<feature type="repeat" description="ANK" evidence="3">
    <location>
        <begin position="967"/>
        <end position="999"/>
    </location>
</feature>
<gene>
    <name evidence="4" type="ORF">NPX13_g470</name>
</gene>
<dbReference type="SMART" id="SM00248">
    <property type="entry name" value="ANK"/>
    <property type="match status" value="11"/>
</dbReference>
<dbReference type="Gene3D" id="1.25.40.20">
    <property type="entry name" value="Ankyrin repeat-containing domain"/>
    <property type="match status" value="3"/>
</dbReference>
<keyword evidence="5" id="KW-1185">Reference proteome</keyword>
<dbReference type="PANTHER" id="PTHR24123:SF33">
    <property type="entry name" value="PROTEIN HOS4"/>
    <property type="match status" value="1"/>
</dbReference>
<feature type="repeat" description="ANK" evidence="3">
    <location>
        <begin position="451"/>
        <end position="473"/>
    </location>
</feature>
<evidence type="ECO:0000256" key="2">
    <source>
        <dbReference type="ARBA" id="ARBA00023043"/>
    </source>
</evidence>
<dbReference type="InterPro" id="IPR036770">
    <property type="entry name" value="Ankyrin_rpt-contain_sf"/>
</dbReference>
<dbReference type="PROSITE" id="PS50088">
    <property type="entry name" value="ANK_REPEAT"/>
    <property type="match status" value="7"/>
</dbReference>
<keyword evidence="2 3" id="KW-0040">ANK repeat</keyword>
<dbReference type="Pfam" id="PF00023">
    <property type="entry name" value="Ank"/>
    <property type="match status" value="2"/>
</dbReference>
<feature type="repeat" description="ANK" evidence="3">
    <location>
        <begin position="863"/>
        <end position="891"/>
    </location>
</feature>
<evidence type="ECO:0000313" key="5">
    <source>
        <dbReference type="Proteomes" id="UP001148614"/>
    </source>
</evidence>
<dbReference type="PANTHER" id="PTHR24123">
    <property type="entry name" value="ANKYRIN REPEAT-CONTAINING"/>
    <property type="match status" value="1"/>
</dbReference>
<evidence type="ECO:0000256" key="1">
    <source>
        <dbReference type="ARBA" id="ARBA00022737"/>
    </source>
</evidence>
<dbReference type="VEuPathDB" id="FungiDB:F4678DRAFT_435902"/>
<feature type="repeat" description="ANK" evidence="3">
    <location>
        <begin position="900"/>
        <end position="928"/>
    </location>
</feature>
<dbReference type="InterPro" id="IPR002110">
    <property type="entry name" value="Ankyrin_rpt"/>
</dbReference>
<feature type="repeat" description="ANK" evidence="3">
    <location>
        <begin position="932"/>
        <end position="964"/>
    </location>
</feature>
<dbReference type="PRINTS" id="PR01415">
    <property type="entry name" value="ANKYRIN"/>
</dbReference>
<proteinExistence type="predicted"/>